<comment type="caution">
    <text evidence="12">The sequence shown here is derived from an EMBL/GenBank/DDBJ whole genome shotgun (WGS) entry which is preliminary data.</text>
</comment>
<dbReference type="Pfam" id="PF00271">
    <property type="entry name" value="Helicase_C"/>
    <property type="match status" value="1"/>
</dbReference>
<feature type="signal peptide" evidence="8">
    <location>
        <begin position="1"/>
        <end position="23"/>
    </location>
</feature>
<comment type="similarity">
    <text evidence="1">Belongs to the multicopper oxidase family.</text>
</comment>
<dbReference type="Proteomes" id="UP000239899">
    <property type="component" value="Unassembled WGS sequence"/>
</dbReference>
<evidence type="ECO:0000313" key="12">
    <source>
        <dbReference type="EMBL" id="PRW56033.1"/>
    </source>
</evidence>
<dbReference type="InterPro" id="IPR008972">
    <property type="entry name" value="Cupredoxin"/>
</dbReference>
<dbReference type="EMBL" id="LHPG02000009">
    <property type="protein sequence ID" value="PRW56033.1"/>
    <property type="molecule type" value="Genomic_DNA"/>
</dbReference>
<dbReference type="PROSITE" id="PS51195">
    <property type="entry name" value="Q_MOTIF"/>
    <property type="match status" value="1"/>
</dbReference>
<dbReference type="InterPro" id="IPR011706">
    <property type="entry name" value="Cu-oxidase_C"/>
</dbReference>
<dbReference type="CDD" id="cd17955">
    <property type="entry name" value="DEADc_DDX49"/>
    <property type="match status" value="1"/>
</dbReference>
<dbReference type="PANTHER" id="PTHR47959:SF24">
    <property type="entry name" value="ATP-DEPENDENT RNA HELICASE"/>
    <property type="match status" value="1"/>
</dbReference>
<dbReference type="PROSITE" id="PS51192">
    <property type="entry name" value="HELICASE_ATP_BIND_1"/>
    <property type="match status" value="1"/>
</dbReference>
<dbReference type="AlphaFoldDB" id="A0A2P6TPS3"/>
<dbReference type="GO" id="GO:0003676">
    <property type="term" value="F:nucleic acid binding"/>
    <property type="evidence" value="ECO:0007669"/>
    <property type="project" value="InterPro"/>
</dbReference>
<accession>A0A2P6TPS3</accession>
<evidence type="ECO:0000259" key="9">
    <source>
        <dbReference type="PROSITE" id="PS51192"/>
    </source>
</evidence>
<dbReference type="SMART" id="SM00490">
    <property type="entry name" value="HELICc"/>
    <property type="match status" value="1"/>
</dbReference>
<dbReference type="GO" id="GO:0003724">
    <property type="term" value="F:RNA helicase activity"/>
    <property type="evidence" value="ECO:0007669"/>
    <property type="project" value="InterPro"/>
</dbReference>
<feature type="domain" description="Helicase C-terminal" evidence="10">
    <location>
        <begin position="972"/>
        <end position="1119"/>
    </location>
</feature>
<dbReference type="GO" id="GO:0016491">
    <property type="term" value="F:oxidoreductase activity"/>
    <property type="evidence" value="ECO:0007669"/>
    <property type="project" value="InterPro"/>
</dbReference>
<dbReference type="InterPro" id="IPR011545">
    <property type="entry name" value="DEAD/DEAH_box_helicase_dom"/>
</dbReference>
<evidence type="ECO:0000256" key="4">
    <source>
        <dbReference type="ARBA" id="ARBA00022806"/>
    </source>
</evidence>
<dbReference type="Pfam" id="PF07731">
    <property type="entry name" value="Cu-oxidase_2"/>
    <property type="match status" value="1"/>
</dbReference>
<gene>
    <name evidence="12" type="ORF">C2E21_5115</name>
</gene>
<protein>
    <submittedName>
        <fullName evidence="12">RNA helicase</fullName>
    </submittedName>
</protein>
<dbReference type="GO" id="GO:0005524">
    <property type="term" value="F:ATP binding"/>
    <property type="evidence" value="ECO:0007669"/>
    <property type="project" value="UniProtKB-KW"/>
</dbReference>
<dbReference type="InterPro" id="IPR050079">
    <property type="entry name" value="DEAD_box_RNA_helicase"/>
</dbReference>
<feature type="region of interest" description="Disordered" evidence="7">
    <location>
        <begin position="151"/>
        <end position="182"/>
    </location>
</feature>
<dbReference type="InterPro" id="IPR001117">
    <property type="entry name" value="Cu-oxidase_2nd"/>
</dbReference>
<evidence type="ECO:0000256" key="2">
    <source>
        <dbReference type="ARBA" id="ARBA00022741"/>
    </source>
</evidence>
<dbReference type="PROSITE" id="PS00039">
    <property type="entry name" value="DEAD_ATP_HELICASE"/>
    <property type="match status" value="1"/>
</dbReference>
<dbReference type="Gene3D" id="2.60.40.420">
    <property type="entry name" value="Cupredoxins - blue copper proteins"/>
    <property type="match status" value="3"/>
</dbReference>
<evidence type="ECO:0000256" key="5">
    <source>
        <dbReference type="ARBA" id="ARBA00022840"/>
    </source>
</evidence>
<dbReference type="InterPro" id="IPR014001">
    <property type="entry name" value="Helicase_ATP-bd"/>
</dbReference>
<dbReference type="SMART" id="SM00487">
    <property type="entry name" value="DEXDc"/>
    <property type="match status" value="1"/>
</dbReference>
<feature type="chain" id="PRO_5015162646" evidence="8">
    <location>
        <begin position="24"/>
        <end position="1167"/>
    </location>
</feature>
<dbReference type="SUPFAM" id="SSF52540">
    <property type="entry name" value="P-loop containing nucleoside triphosphate hydrolases"/>
    <property type="match status" value="1"/>
</dbReference>
<dbReference type="InterPro" id="IPR000629">
    <property type="entry name" value="RNA-helicase_DEAD-box_CS"/>
</dbReference>
<dbReference type="InterPro" id="IPR014014">
    <property type="entry name" value="RNA_helicase_DEAD_Q_motif"/>
</dbReference>
<feature type="domain" description="DEAD-box RNA helicase Q" evidence="11">
    <location>
        <begin position="741"/>
        <end position="769"/>
    </location>
</feature>
<evidence type="ECO:0000259" key="11">
    <source>
        <dbReference type="PROSITE" id="PS51195"/>
    </source>
</evidence>
<dbReference type="SUPFAM" id="SSF49503">
    <property type="entry name" value="Cupredoxins"/>
    <property type="match status" value="3"/>
</dbReference>
<proteinExistence type="inferred from homology"/>
<dbReference type="PROSITE" id="PS51194">
    <property type="entry name" value="HELICASE_CTER"/>
    <property type="match status" value="1"/>
</dbReference>
<evidence type="ECO:0000256" key="6">
    <source>
        <dbReference type="PROSITE-ProRule" id="PRU00552"/>
    </source>
</evidence>
<evidence type="ECO:0000259" key="10">
    <source>
        <dbReference type="PROSITE" id="PS51194"/>
    </source>
</evidence>
<dbReference type="Pfam" id="PF00394">
    <property type="entry name" value="Cu-oxidase"/>
    <property type="match status" value="1"/>
</dbReference>
<evidence type="ECO:0000313" key="13">
    <source>
        <dbReference type="Proteomes" id="UP000239899"/>
    </source>
</evidence>
<dbReference type="PANTHER" id="PTHR47959">
    <property type="entry name" value="ATP-DEPENDENT RNA HELICASE RHLE-RELATED"/>
    <property type="match status" value="1"/>
</dbReference>
<dbReference type="Pfam" id="PF00270">
    <property type="entry name" value="DEAD"/>
    <property type="match status" value="1"/>
</dbReference>
<dbReference type="GO" id="GO:0005829">
    <property type="term" value="C:cytosol"/>
    <property type="evidence" value="ECO:0007669"/>
    <property type="project" value="TreeGrafter"/>
</dbReference>
<dbReference type="InterPro" id="IPR027417">
    <property type="entry name" value="P-loop_NTPase"/>
</dbReference>
<evidence type="ECO:0000256" key="7">
    <source>
        <dbReference type="SAM" id="MobiDB-lite"/>
    </source>
</evidence>
<name>A0A2P6TPS3_CHLSO</name>
<keyword evidence="2" id="KW-0547">Nucleotide-binding</keyword>
<reference evidence="12 13" key="1">
    <citation type="journal article" date="2018" name="Plant J.">
        <title>Genome sequences of Chlorella sorokiniana UTEX 1602 and Micractinium conductrix SAG 241.80: implications to maltose excretion by a green alga.</title>
        <authorList>
            <person name="Arriola M.B."/>
            <person name="Velmurugan N."/>
            <person name="Zhang Y."/>
            <person name="Plunkett M.H."/>
            <person name="Hondzo H."/>
            <person name="Barney B.M."/>
        </authorList>
    </citation>
    <scope>NUCLEOTIDE SEQUENCE [LARGE SCALE GENOMIC DNA]</scope>
    <source>
        <strain evidence="13">UTEX 1602</strain>
    </source>
</reference>
<feature type="region of interest" description="Disordered" evidence="7">
    <location>
        <begin position="681"/>
        <end position="729"/>
    </location>
</feature>
<keyword evidence="4 12" id="KW-0347">Helicase</keyword>
<dbReference type="STRING" id="3076.A0A2P6TPS3"/>
<dbReference type="CDD" id="cd18787">
    <property type="entry name" value="SF2_C_DEAD"/>
    <property type="match status" value="1"/>
</dbReference>
<feature type="short sequence motif" description="Q motif" evidence="6">
    <location>
        <begin position="741"/>
        <end position="769"/>
    </location>
</feature>
<evidence type="ECO:0000256" key="1">
    <source>
        <dbReference type="ARBA" id="ARBA00010609"/>
    </source>
</evidence>
<keyword evidence="8" id="KW-0732">Signal</keyword>
<dbReference type="Gene3D" id="3.40.50.300">
    <property type="entry name" value="P-loop containing nucleotide triphosphate hydrolases"/>
    <property type="match status" value="2"/>
</dbReference>
<dbReference type="GO" id="GO:0016787">
    <property type="term" value="F:hydrolase activity"/>
    <property type="evidence" value="ECO:0007669"/>
    <property type="project" value="UniProtKB-KW"/>
</dbReference>
<keyword evidence="5" id="KW-0067">ATP-binding</keyword>
<dbReference type="InterPro" id="IPR001650">
    <property type="entry name" value="Helicase_C-like"/>
</dbReference>
<feature type="compositionally biased region" description="Low complexity" evidence="7">
    <location>
        <begin position="696"/>
        <end position="729"/>
    </location>
</feature>
<feature type="domain" description="Helicase ATP-binding" evidence="9">
    <location>
        <begin position="772"/>
        <end position="945"/>
    </location>
</feature>
<dbReference type="OrthoDB" id="10261904at2759"/>
<dbReference type="GO" id="GO:0005507">
    <property type="term" value="F:copper ion binding"/>
    <property type="evidence" value="ECO:0007669"/>
    <property type="project" value="InterPro"/>
</dbReference>
<evidence type="ECO:0000256" key="3">
    <source>
        <dbReference type="ARBA" id="ARBA00022801"/>
    </source>
</evidence>
<keyword evidence="13" id="KW-1185">Reference proteome</keyword>
<organism evidence="12 13">
    <name type="scientific">Chlorella sorokiniana</name>
    <name type="common">Freshwater green alga</name>
    <dbReference type="NCBI Taxonomy" id="3076"/>
    <lineage>
        <taxon>Eukaryota</taxon>
        <taxon>Viridiplantae</taxon>
        <taxon>Chlorophyta</taxon>
        <taxon>core chlorophytes</taxon>
        <taxon>Trebouxiophyceae</taxon>
        <taxon>Chlorellales</taxon>
        <taxon>Chlorellaceae</taxon>
        <taxon>Chlorella clade</taxon>
        <taxon>Chlorella</taxon>
    </lineage>
</organism>
<keyword evidence="3" id="KW-0378">Hydrolase</keyword>
<evidence type="ECO:0000256" key="8">
    <source>
        <dbReference type="SAM" id="SignalP"/>
    </source>
</evidence>
<sequence>MTCRARLGACLLALCCAAATTAAAADAAADGAADQVPATPALVEAAVGYADAPVVQFPGPGTNLKDLPGAAVLNPRKRVTDLELSLVPAIVEGPIGSNGQLLRFANSFYRNDKRKETYIFGPTIRAKAGDRLTVSLRNELVQPEQLAGYAHHGEENGFHGPMDTNLHTHGLHDAPGMQDQSVPVQYTGQDNIFVTIPAKRNASDEAQGLDYVFNIPEDHLPGLHWAHPHKHGATMLQTITSSFAIIVEDDHDKWLPKENGCTEIRDALRHAMHMELMAFGDPQPPPFPVPGQWAVDLEDPNVQVYSALASPTNPLCCGGTPGARDENSLQLSGNLSTTNFMLVNGGWQPVLDMSAGKWQRWRVLHAGVKTFVAMQIVQQDSSEPADCDMQLVAKDGVYMPVIPRQVDTIVLPSGARGELLVRCNKAGTFTVTAAPDPHPFGASFSHGSQLLQPVMWTLNVQEGKGNPDADLREKACTPLRPTYAPDLRDAALAAAGAQDKLRSEYVTFIGGSPNNYTKPPFGCTVNGKNFSYPDPEPLMVPVGQVTEWQFIGLTGHPAHLHVAPFQVTNLSTAALKPNLTYTSWFEEGDFADTLMLPMVVGAAATGLRMQPGAFSGYSVMHCHLLNHEDLGCMKVVKFDCPGKADPQPLYCDVPDAVPATVKTADPRPADGQQDMAGEEGVQLFSSKPKAKKRRLAAPAPASDAAEQRLAASEAPLEAAEPAVAPAPAEQQLAAAEPSEEATFRQLGLSEWLDRVCAGLGMQAPTAVQRGTIPAVLSGRDVIGVAHTGSGKTAAFALPILQKLAKDPYGVFALVLTPTRELAFQLADQFRALGAGMSLKDCVVVGGLDMQQQAKELSRRPHVVIATPGRLRALLEMDAELARGFGRARFLVLDEADRLLEPSFESELAVVLQVLPAQRQTLLFSATMTRTLTELQSQLLTDAYHFQAYEGLQTAQKLRQEYLFIPAKVKEVYLAHLLGQLEELKCRSAIIFTGTCKGCHLLSVLLEELGIAAAALHSHKPQKARLAALDRFKSGAVPVLLATDVASRGLDIPTVDLVINYDLPQLARDYVHRVGRTARAGRRGWSLSFVTQYDIELVQQIEALIGQQLEKYELEEAEVLKGITKVYSAKRAAALRVAEEEARGYGGGAAAATAAARKKKQRQKAAAA</sequence>